<dbReference type="CDD" id="cd00311">
    <property type="entry name" value="TIM"/>
    <property type="match status" value="1"/>
</dbReference>
<dbReference type="Pfam" id="PF00121">
    <property type="entry name" value="TIM"/>
    <property type="match status" value="1"/>
</dbReference>
<dbReference type="Gene3D" id="3.20.20.70">
    <property type="entry name" value="Aldolase class I"/>
    <property type="match status" value="1"/>
</dbReference>
<dbReference type="EC" id="5.3.1.1" evidence="2"/>
<dbReference type="EMBL" id="CP163302">
    <property type="protein sequence ID" value="XDP44792.1"/>
    <property type="molecule type" value="Genomic_DNA"/>
</dbReference>
<reference evidence="3" key="1">
    <citation type="submission" date="2024-07" db="EMBL/GenBank/DDBJ databases">
        <authorList>
            <person name="fu j."/>
        </authorList>
    </citation>
    <scope>NUCLEOTIDE SEQUENCE</scope>
    <source>
        <strain evidence="3">P10A9</strain>
    </source>
</reference>
<dbReference type="PROSITE" id="PS51440">
    <property type="entry name" value="TIM_2"/>
    <property type="match status" value="1"/>
</dbReference>
<dbReference type="GO" id="GO:0005829">
    <property type="term" value="C:cytosol"/>
    <property type="evidence" value="ECO:0007669"/>
    <property type="project" value="TreeGrafter"/>
</dbReference>
<comment type="pathway">
    <text evidence="2">Carbohydrate degradation; glycolysis; D-glyceraldehyde 3-phosphate from glycerone phosphate: step 1/1.</text>
</comment>
<keyword evidence="2" id="KW-0963">Cytoplasm</keyword>
<accession>A0AB39L2V1</accession>
<comment type="subunit">
    <text evidence="2">Homodimer.</text>
</comment>
<dbReference type="InterPro" id="IPR000652">
    <property type="entry name" value="Triosephosphate_isomerase"/>
</dbReference>
<dbReference type="GO" id="GO:0004807">
    <property type="term" value="F:triose-phosphate isomerase activity"/>
    <property type="evidence" value="ECO:0007669"/>
    <property type="project" value="UniProtKB-EC"/>
</dbReference>
<proteinExistence type="inferred from homology"/>
<keyword evidence="2" id="KW-0312">Gluconeogenesis</keyword>
<name>A0AB39L2V1_9MICC</name>
<keyword evidence="2" id="KW-0324">Glycolysis</keyword>
<dbReference type="AlphaFoldDB" id="A0AB39L2V1"/>
<comment type="pathway">
    <text evidence="2">Carbohydrate biosynthesis; gluconeogenesis.</text>
</comment>
<dbReference type="InterPro" id="IPR013785">
    <property type="entry name" value="Aldolase_TIM"/>
</dbReference>
<organism evidence="3">
    <name type="scientific">Sinomonas puerhi</name>
    <dbReference type="NCBI Taxonomy" id="3238584"/>
    <lineage>
        <taxon>Bacteria</taxon>
        <taxon>Bacillati</taxon>
        <taxon>Actinomycetota</taxon>
        <taxon>Actinomycetes</taxon>
        <taxon>Micrococcales</taxon>
        <taxon>Micrococcaceae</taxon>
        <taxon>Sinomonas</taxon>
    </lineage>
</organism>
<protein>
    <recommendedName>
        <fullName evidence="2">Triosephosphate isomerase</fullName>
        <ecNumber evidence="2">5.3.1.1</ecNumber>
    </recommendedName>
</protein>
<sequence length="272" mass="27909">MAAFPPVLIGASTKMYFSHESTVHWCRAVAAIARSHPATRDGLAGLFVVPGYLSIAAAREALGGLAMVGGQDLATEDFGPFTGEVSGAQLAEAGCDLVEVGHAERRRLFGEDEAVVRTKTEAALRNGLIPLVCIGEPDRCDPADAATECIRQIDDALAGAGAAGLSGKAIVAYEPQWAIGAPEPAEPAYIRAVCGPLREHVRALEGHEGSAVIYGGSAGPGLLTQIADAVDGLFLGRFAHDPAAVEAILTEVSALVGQTPADRIRGAGGAHV</sequence>
<comment type="subcellular location">
    <subcellularLocation>
        <location evidence="2">Cytoplasm</location>
    </subcellularLocation>
</comment>
<dbReference type="GO" id="GO:0046166">
    <property type="term" value="P:glyceraldehyde-3-phosphate biosynthetic process"/>
    <property type="evidence" value="ECO:0007669"/>
    <property type="project" value="TreeGrafter"/>
</dbReference>
<comment type="similarity">
    <text evidence="2">Belongs to the triosephosphate isomerase family.</text>
</comment>
<dbReference type="InterPro" id="IPR035990">
    <property type="entry name" value="TIM_sf"/>
</dbReference>
<dbReference type="KEGG" id="spue:AB5L97_16195"/>
<dbReference type="SUPFAM" id="SSF51351">
    <property type="entry name" value="Triosephosphate isomerase (TIM)"/>
    <property type="match status" value="1"/>
</dbReference>
<dbReference type="RefSeq" id="WP_369045417.1">
    <property type="nucleotide sequence ID" value="NZ_CP163302.1"/>
</dbReference>
<dbReference type="PANTHER" id="PTHR21139">
    <property type="entry name" value="TRIOSEPHOSPHATE ISOMERASE"/>
    <property type="match status" value="1"/>
</dbReference>
<gene>
    <name evidence="3" type="ORF">AB5L97_16195</name>
</gene>
<evidence type="ECO:0000313" key="3">
    <source>
        <dbReference type="EMBL" id="XDP44792.1"/>
    </source>
</evidence>
<dbReference type="GO" id="GO:0019563">
    <property type="term" value="P:glycerol catabolic process"/>
    <property type="evidence" value="ECO:0007669"/>
    <property type="project" value="TreeGrafter"/>
</dbReference>
<dbReference type="GO" id="GO:0006094">
    <property type="term" value="P:gluconeogenesis"/>
    <property type="evidence" value="ECO:0007669"/>
    <property type="project" value="UniProtKB-KW"/>
</dbReference>
<dbReference type="GO" id="GO:0006096">
    <property type="term" value="P:glycolytic process"/>
    <property type="evidence" value="ECO:0007669"/>
    <property type="project" value="UniProtKB-KW"/>
</dbReference>
<comment type="catalytic activity">
    <reaction evidence="2">
        <text>D-glyceraldehyde 3-phosphate = dihydroxyacetone phosphate</text>
        <dbReference type="Rhea" id="RHEA:18585"/>
        <dbReference type="ChEBI" id="CHEBI:57642"/>
        <dbReference type="ChEBI" id="CHEBI:59776"/>
        <dbReference type="EC" id="5.3.1.1"/>
    </reaction>
</comment>
<evidence type="ECO:0000256" key="1">
    <source>
        <dbReference type="ARBA" id="ARBA00023235"/>
    </source>
</evidence>
<evidence type="ECO:0000256" key="2">
    <source>
        <dbReference type="RuleBase" id="RU363013"/>
    </source>
</evidence>
<keyword evidence="1 2" id="KW-0413">Isomerase</keyword>
<dbReference type="PANTHER" id="PTHR21139:SF2">
    <property type="entry name" value="TRIOSEPHOSPHATE ISOMERASE"/>
    <property type="match status" value="1"/>
</dbReference>